<proteinExistence type="predicted"/>
<dbReference type="Proteomes" id="UP000521379">
    <property type="component" value="Unassembled WGS sequence"/>
</dbReference>
<dbReference type="EMBL" id="JAAVUN010000016">
    <property type="protein sequence ID" value="NKE10082.1"/>
    <property type="molecule type" value="Genomic_DNA"/>
</dbReference>
<evidence type="ECO:0000313" key="1">
    <source>
        <dbReference type="EMBL" id="NKE10082.1"/>
    </source>
</evidence>
<protein>
    <submittedName>
        <fullName evidence="1">Uncharacterized protein</fullName>
    </submittedName>
</protein>
<dbReference type="RefSeq" id="WP_119933065.1">
    <property type="nucleotide sequence ID" value="NZ_JAAVUN010000016.1"/>
</dbReference>
<evidence type="ECO:0000313" key="2">
    <source>
        <dbReference type="Proteomes" id="UP000521379"/>
    </source>
</evidence>
<sequence>MMWKSLESRLLRLAKEREFARTQEPLVQVRGCDHSPGMQRVAQEGPGLVRTAYVALGHGLDEDDDTGEVHFRPDITGARR</sequence>
<accession>A0A846TWF7</accession>
<comment type="caution">
    <text evidence="1">The sequence shown here is derived from an EMBL/GenBank/DDBJ whole genome shotgun (WGS) entry which is preliminary data.</text>
</comment>
<organism evidence="1 2">
    <name type="scientific">Kocuria subflava</name>
    <dbReference type="NCBI Taxonomy" id="1736139"/>
    <lineage>
        <taxon>Bacteria</taxon>
        <taxon>Bacillati</taxon>
        <taxon>Actinomycetota</taxon>
        <taxon>Actinomycetes</taxon>
        <taxon>Micrococcales</taxon>
        <taxon>Micrococcaceae</taxon>
        <taxon>Kocuria</taxon>
    </lineage>
</organism>
<keyword evidence="2" id="KW-1185">Reference proteome</keyword>
<reference evidence="1 2" key="1">
    <citation type="submission" date="2020-02" db="EMBL/GenBank/DDBJ databases">
        <authorList>
            <person name="Sun Q."/>
        </authorList>
    </citation>
    <scope>NUCLEOTIDE SEQUENCE [LARGE SCALE GENOMIC DNA]</scope>
    <source>
        <strain evidence="1 2">YIM 13062</strain>
    </source>
</reference>
<gene>
    <name evidence="1" type="ORF">GTW58_09085</name>
</gene>
<name>A0A846TWF7_9MICC</name>
<dbReference type="AlphaFoldDB" id="A0A846TWF7"/>